<dbReference type="SMART" id="SM01411">
    <property type="entry name" value="Ephrin_rec_like"/>
    <property type="match status" value="9"/>
</dbReference>
<dbReference type="Proteomes" id="UP000789595">
    <property type="component" value="Unassembled WGS sequence"/>
</dbReference>
<proteinExistence type="predicted"/>
<comment type="caution">
    <text evidence="2">The sequence shown here is derived from an EMBL/GenBank/DDBJ whole genome shotgun (WGS) entry which is preliminary data.</text>
</comment>
<dbReference type="PANTHER" id="PTHR46104:SF1">
    <property type="entry name" value="GENE 9195-RELATED"/>
    <property type="match status" value="1"/>
</dbReference>
<evidence type="ECO:0000256" key="1">
    <source>
        <dbReference type="SAM" id="SignalP"/>
    </source>
</evidence>
<evidence type="ECO:0000313" key="3">
    <source>
        <dbReference type="Proteomes" id="UP000789595"/>
    </source>
</evidence>
<dbReference type="AlphaFoldDB" id="A0A8J2SQT0"/>
<dbReference type="EMBL" id="CAKKNE010000004">
    <property type="protein sequence ID" value="CAH0375095.1"/>
    <property type="molecule type" value="Genomic_DNA"/>
</dbReference>
<feature type="signal peptide" evidence="1">
    <location>
        <begin position="1"/>
        <end position="17"/>
    </location>
</feature>
<keyword evidence="1" id="KW-0732">Signal</keyword>
<reference evidence="2" key="1">
    <citation type="submission" date="2021-11" db="EMBL/GenBank/DDBJ databases">
        <authorList>
            <consortium name="Genoscope - CEA"/>
            <person name="William W."/>
        </authorList>
    </citation>
    <scope>NUCLEOTIDE SEQUENCE</scope>
</reference>
<dbReference type="PANTHER" id="PTHR46104">
    <property type="entry name" value="GENE 9195-RELATED-RELATED"/>
    <property type="match status" value="1"/>
</dbReference>
<dbReference type="Gene3D" id="2.10.50.10">
    <property type="entry name" value="Tumor Necrosis Factor Receptor, subunit A, domain 2"/>
    <property type="match status" value="1"/>
</dbReference>
<keyword evidence="3" id="KW-1185">Reference proteome</keyword>
<evidence type="ECO:0000313" key="2">
    <source>
        <dbReference type="EMBL" id="CAH0375095.1"/>
    </source>
</evidence>
<organism evidence="2 3">
    <name type="scientific">Pelagomonas calceolata</name>
    <dbReference type="NCBI Taxonomy" id="35677"/>
    <lineage>
        <taxon>Eukaryota</taxon>
        <taxon>Sar</taxon>
        <taxon>Stramenopiles</taxon>
        <taxon>Ochrophyta</taxon>
        <taxon>Pelagophyceae</taxon>
        <taxon>Pelagomonadales</taxon>
        <taxon>Pelagomonadaceae</taxon>
        <taxon>Pelagomonas</taxon>
    </lineage>
</organism>
<protein>
    <recommendedName>
        <fullName evidence="4">Tyrosine-protein kinase ephrin type A/B receptor-like domain-containing protein</fullName>
    </recommendedName>
</protein>
<evidence type="ECO:0008006" key="4">
    <source>
        <dbReference type="Google" id="ProtNLM"/>
    </source>
</evidence>
<accession>A0A8J2SQT0</accession>
<feature type="chain" id="PRO_5035237448" description="Tyrosine-protein kinase ephrin type A/B receptor-like domain-containing protein" evidence="1">
    <location>
        <begin position="18"/>
        <end position="1120"/>
    </location>
</feature>
<sequence length="1120" mass="119649">MMRSLAALTVLLGGARADTCAEGSYATTNESAWGSACAGWAPCPVGHYCVDGARHACPAGTYGSSEKETSSKCTATCKAGAYCPAGSSTETPCPAGTFCPRGAEAPTLVQMGFYADDRRTQEHRCPRGSYCIQGIRKECEPGTYGSQTGLSSSTCSGNCSKGYYCPAGSTSAQEKTCGGPSYICPEGSVSPTPVRSGHVAVNRGEGARAGFSKEILGVEGGWADKGVQYYCPPGKFGNTSGVQALNESACFDCYPGYRCPHEGHTTNTQKSCGASDLFCPAGTATPKRIRRGYYGVFTKNLMGTETYVPRIGLEAHTVSGRGSSQTRNYSYDERPCPPGTYCREGLVYDCPAGRFGKKEASDDAECDGPCAAGRYCPDQRRTQPYGFECGDVTKICPLGSSQPQLARAEGWYTVGGVDDATRTHEIRCEPGGWCSNSRRFLCTRGSYGDEYGFSSPSQCKNSTPGYYIPSDGAVRGDAVPCGAHTLYCPDYGMNKPLPVQPGYYSVGGDDGTKRTGVRIAPPGTYAEDARLFACPAGRYGARKGSIDPQCDGYCKAGYYCDAGSTRPTMRACGGPEYICPRRGLMNPMRISEGYYTTIALNPSDDGAFSDPCPPGRWRNATETKDYTLKTPSKHDGVSRASYPECQLCPSGTFKQVNGDSLSLCRPCDNMTMADEDDRVACTCLREPGGRTLEDDEVLVFNYTRSSNKAVCSAVNHSRVDEVLAKFAKLFNGTQFTKRSQTACEPGYWCRGGVRRPCAPGRYGDSRRETRSECAGECSPGFYCPEASISSTQVRCGPDRYCPAGSAVPRPFGRGSYAVEVEHGVPADVYTRQAPCPAGSYCVDAVRYPCAAGRYGSQTHANYTNPDCEGPCERGYLCPLESTSPRQKPCGHPAVVCPTGSYEPIEVPDGYYSIHTGADADERAYHDPHGAHMDAFLPCEPGYYCQKGIKYACPPFRYGWRYMQTSAECDGAVAPGCYAPQPQGGPLLSDCPEQCGGIDVYCPPTGREKRPTLVSPGYYAVGGTNTTRTGQEPCPPGTSCANGVITDCPAGRYQPLSGQVRCDNACPPGAYCPEGSAEPAPCPVGTFSLGLVEACTACPYFDGQTEQTCFDDRYCCPEFTT</sequence>
<name>A0A8J2SQT0_9STRA</name>
<dbReference type="OrthoDB" id="439917at2759"/>
<gene>
    <name evidence="2" type="ORF">PECAL_4P24160</name>
</gene>